<dbReference type="GO" id="GO:0006310">
    <property type="term" value="P:DNA recombination"/>
    <property type="evidence" value="ECO:0007669"/>
    <property type="project" value="UniProtKB-KW"/>
</dbReference>
<reference evidence="4" key="1">
    <citation type="submission" date="2016-10" db="EMBL/GenBank/DDBJ databases">
        <authorList>
            <person name="Varghese N."/>
            <person name="Submissions S."/>
        </authorList>
    </citation>
    <scope>NUCLEOTIDE SEQUENCE [LARGE SCALE GENOMIC DNA]</scope>
    <source>
        <strain evidence="4">DSM 23095</strain>
    </source>
</reference>
<dbReference type="Pfam" id="PF13936">
    <property type="entry name" value="HTH_38"/>
    <property type="match status" value="1"/>
</dbReference>
<keyword evidence="1" id="KW-0233">DNA recombination</keyword>
<dbReference type="EMBL" id="FNAC01000008">
    <property type="protein sequence ID" value="SDC86664.1"/>
    <property type="molecule type" value="Genomic_DNA"/>
</dbReference>
<dbReference type="InterPro" id="IPR012337">
    <property type="entry name" value="RNaseH-like_sf"/>
</dbReference>
<dbReference type="InterPro" id="IPR009057">
    <property type="entry name" value="Homeodomain-like_sf"/>
</dbReference>
<dbReference type="GO" id="GO:0015074">
    <property type="term" value="P:DNA integration"/>
    <property type="evidence" value="ECO:0007669"/>
    <property type="project" value="InterPro"/>
</dbReference>
<dbReference type="Proteomes" id="UP000199060">
    <property type="component" value="Unassembled WGS sequence"/>
</dbReference>
<dbReference type="InterPro" id="IPR036397">
    <property type="entry name" value="RNaseH_sf"/>
</dbReference>
<evidence type="ECO:0000256" key="1">
    <source>
        <dbReference type="ARBA" id="ARBA00023172"/>
    </source>
</evidence>
<dbReference type="PROSITE" id="PS50994">
    <property type="entry name" value="INTEGRASE"/>
    <property type="match status" value="1"/>
</dbReference>
<gene>
    <name evidence="3" type="ORF">SAMN04488104_100813</name>
</gene>
<organism evidence="3 4">
    <name type="scientific">Algoriphagus faecimaris</name>
    <dbReference type="NCBI Taxonomy" id="686796"/>
    <lineage>
        <taxon>Bacteria</taxon>
        <taxon>Pseudomonadati</taxon>
        <taxon>Bacteroidota</taxon>
        <taxon>Cytophagia</taxon>
        <taxon>Cytophagales</taxon>
        <taxon>Cyclobacteriaceae</taxon>
        <taxon>Algoriphagus</taxon>
    </lineage>
</organism>
<dbReference type="Gene3D" id="3.30.420.10">
    <property type="entry name" value="Ribonuclease H-like superfamily/Ribonuclease H"/>
    <property type="match status" value="1"/>
</dbReference>
<dbReference type="InterPro" id="IPR053392">
    <property type="entry name" value="Transposase_IS30-like"/>
</dbReference>
<feature type="domain" description="Integrase catalytic" evidence="2">
    <location>
        <begin position="168"/>
        <end position="330"/>
    </location>
</feature>
<evidence type="ECO:0000313" key="3">
    <source>
        <dbReference type="EMBL" id="SDC86664.1"/>
    </source>
</evidence>
<dbReference type="GO" id="GO:0003676">
    <property type="term" value="F:nucleic acid binding"/>
    <property type="evidence" value="ECO:0007669"/>
    <property type="project" value="InterPro"/>
</dbReference>
<dbReference type="InterPro" id="IPR001584">
    <property type="entry name" value="Integrase_cat-core"/>
</dbReference>
<name>A0A1G6Q3Z7_9BACT</name>
<dbReference type="PANTHER" id="PTHR10948">
    <property type="entry name" value="TRANSPOSASE"/>
    <property type="match status" value="1"/>
</dbReference>
<dbReference type="RefSeq" id="WP_087938360.1">
    <property type="nucleotide sequence ID" value="NZ_FNAC01000008.1"/>
</dbReference>
<dbReference type="GO" id="GO:0004803">
    <property type="term" value="F:transposase activity"/>
    <property type="evidence" value="ECO:0007669"/>
    <property type="project" value="TreeGrafter"/>
</dbReference>
<sequence>MQKFNHLSPEQRYQIEILIKEGYTQTQIAAVIGVHKSTISRELKRNTGKRGLHSKSYQAKVAINRTRERHRFKRKKIRFTEQLKEQARAWLEQDKLSPELISATWKKLNQPGVSHETLYDWIWKAKKSHHWSLIQHRGLYKHLRHGKRKQKRGNYRQNRGVIKERVPIDQRPDFIENRQRLGDVEVDLMMGKNHQSALLVMTDRATLITTLDFLPSKEAGLVKTKIEKRLKWVGPSWIKTCTFDNDMAFALHHELRDKYGVKTFFTRPYTSQDKGTVENRIGLIRAFLPKGTDLNETSDQTIAEIEQKINNRPIRKFNYLTPKEKLLSYKTVALIT</sequence>
<dbReference type="GO" id="GO:0005829">
    <property type="term" value="C:cytosol"/>
    <property type="evidence" value="ECO:0007669"/>
    <property type="project" value="TreeGrafter"/>
</dbReference>
<keyword evidence="4" id="KW-1185">Reference proteome</keyword>
<dbReference type="AlphaFoldDB" id="A0A1G6Q3Z7"/>
<dbReference type="SUPFAM" id="SSF53098">
    <property type="entry name" value="Ribonuclease H-like"/>
    <property type="match status" value="1"/>
</dbReference>
<evidence type="ECO:0000259" key="2">
    <source>
        <dbReference type="PROSITE" id="PS50994"/>
    </source>
</evidence>
<dbReference type="SUPFAM" id="SSF46689">
    <property type="entry name" value="Homeodomain-like"/>
    <property type="match status" value="1"/>
</dbReference>
<dbReference type="GO" id="GO:0032196">
    <property type="term" value="P:transposition"/>
    <property type="evidence" value="ECO:0007669"/>
    <property type="project" value="TreeGrafter"/>
</dbReference>
<dbReference type="NCBIfam" id="NF033563">
    <property type="entry name" value="transpos_IS30"/>
    <property type="match status" value="1"/>
</dbReference>
<evidence type="ECO:0000313" key="4">
    <source>
        <dbReference type="Proteomes" id="UP000199060"/>
    </source>
</evidence>
<protein>
    <submittedName>
        <fullName evidence="3">Transposase and inactivated derivatives, IS30 family</fullName>
    </submittedName>
</protein>
<dbReference type="InterPro" id="IPR025246">
    <property type="entry name" value="IS30-like_HTH"/>
</dbReference>
<dbReference type="STRING" id="686796.SAMN04488104_100813"/>
<dbReference type="OrthoDB" id="9803231at2"/>
<dbReference type="InterPro" id="IPR051917">
    <property type="entry name" value="Transposase-Integrase"/>
</dbReference>
<accession>A0A1G6Q3Z7</accession>
<dbReference type="PANTHER" id="PTHR10948:SF23">
    <property type="entry name" value="TRANSPOSASE INSI FOR INSERTION SEQUENCE ELEMENT IS30A-RELATED"/>
    <property type="match status" value="1"/>
</dbReference>
<proteinExistence type="predicted"/>
<dbReference type="Gene3D" id="1.10.10.60">
    <property type="entry name" value="Homeodomain-like"/>
    <property type="match status" value="1"/>
</dbReference>